<dbReference type="EMBL" id="BMLI01000001">
    <property type="protein sequence ID" value="GGM83048.1"/>
    <property type="molecule type" value="Genomic_DNA"/>
</dbReference>
<accession>A0ABQ2HIM4</accession>
<protein>
    <submittedName>
        <fullName evidence="1">Uncharacterized protein</fullName>
    </submittedName>
</protein>
<gene>
    <name evidence="1" type="ORF">GCM10010967_13430</name>
</gene>
<comment type="caution">
    <text evidence="1">The sequence shown here is derived from an EMBL/GenBank/DDBJ whole genome shotgun (WGS) entry which is preliminary data.</text>
</comment>
<reference evidence="2" key="1">
    <citation type="journal article" date="2019" name="Int. J. Syst. Evol. Microbiol.">
        <title>The Global Catalogue of Microorganisms (GCM) 10K type strain sequencing project: providing services to taxonomists for standard genome sequencing and annotation.</title>
        <authorList>
            <consortium name="The Broad Institute Genomics Platform"/>
            <consortium name="The Broad Institute Genome Sequencing Center for Infectious Disease"/>
            <person name="Wu L."/>
            <person name="Ma J."/>
        </authorList>
    </citation>
    <scope>NUCLEOTIDE SEQUENCE [LARGE SCALE GENOMIC DNA]</scope>
    <source>
        <strain evidence="2">CGMCC 1.6375</strain>
    </source>
</reference>
<evidence type="ECO:0000313" key="2">
    <source>
        <dbReference type="Proteomes" id="UP000632339"/>
    </source>
</evidence>
<evidence type="ECO:0000313" key="1">
    <source>
        <dbReference type="EMBL" id="GGM83048.1"/>
    </source>
</evidence>
<sequence length="65" mass="7326">MGNALISTILKALLQPILPVKKILIKQNATSRVVSLNAGVDPRGFKLRQWIRNLTSLKGQKECWR</sequence>
<keyword evidence="2" id="KW-1185">Reference proteome</keyword>
<dbReference type="Proteomes" id="UP000632339">
    <property type="component" value="Unassembled WGS sequence"/>
</dbReference>
<organism evidence="1 2">
    <name type="scientific">Dyadobacter beijingensis</name>
    <dbReference type="NCBI Taxonomy" id="365489"/>
    <lineage>
        <taxon>Bacteria</taxon>
        <taxon>Pseudomonadati</taxon>
        <taxon>Bacteroidota</taxon>
        <taxon>Cytophagia</taxon>
        <taxon>Cytophagales</taxon>
        <taxon>Spirosomataceae</taxon>
        <taxon>Dyadobacter</taxon>
    </lineage>
</organism>
<name>A0ABQ2HIM4_9BACT</name>
<proteinExistence type="predicted"/>